<evidence type="ECO:0008006" key="3">
    <source>
        <dbReference type="Google" id="ProtNLM"/>
    </source>
</evidence>
<proteinExistence type="predicted"/>
<dbReference type="PANTHER" id="PTHR47290:SF7">
    <property type="entry name" value="RING FINGER PROTEIN"/>
    <property type="match status" value="1"/>
</dbReference>
<sequence>MRIISSPQNHAFFKAPFLIPSYMTNMVPLEPSPLNGVFSYGGCNSGGGGFTEEMMMRKETINNQDSSGEACSVSDPLAASTDYYNKDDGSAAKDDVVSSINIEDGDRDKSWLRLGIGPEGDNNNTASYKLQSCCSKKASGRENSLELSLFTSSSNAEGAVRRSSVDHPQPQPRTLLNRDFTFPFLKPWISQYTAPFRESTIGMMSEIDVTKNNSVTRSWCEEEEGGAGPSSEFRVIDPPKRPHSGLWFLLLASQSQDKEPFLPQVNKSYLRIKDGRITVRLLIKYLMKKLQLDSDSEIEIRCRGQQLSPLLTMQHVRDTIWSPKSSLPSSSPSFTLLRDSSTSDHVMILHYGRTA</sequence>
<dbReference type="InterPro" id="IPR044171">
    <property type="entry name" value="LAX2-like"/>
</dbReference>
<dbReference type="Gene3D" id="3.10.20.90">
    <property type="entry name" value="Phosphatidylinositol 3-kinase Catalytic Subunit, Chain A, domain 1"/>
    <property type="match status" value="1"/>
</dbReference>
<evidence type="ECO:0000313" key="1">
    <source>
        <dbReference type="EMBL" id="CAH8349918.1"/>
    </source>
</evidence>
<gene>
    <name evidence="1" type="ORF">ERUC_LOCUS17825</name>
</gene>
<accession>A0ABC8K5M4</accession>
<dbReference type="AlphaFoldDB" id="A0ABC8K5M4"/>
<evidence type="ECO:0000313" key="2">
    <source>
        <dbReference type="Proteomes" id="UP001642260"/>
    </source>
</evidence>
<dbReference type="PANTHER" id="PTHR47290">
    <property type="entry name" value="RING FINGER PROTEIN"/>
    <property type="match status" value="1"/>
</dbReference>
<reference evidence="1 2" key="1">
    <citation type="submission" date="2022-03" db="EMBL/GenBank/DDBJ databases">
        <authorList>
            <person name="Macdonald S."/>
            <person name="Ahmed S."/>
            <person name="Newling K."/>
        </authorList>
    </citation>
    <scope>NUCLEOTIDE SEQUENCE [LARGE SCALE GENOMIC DNA]</scope>
</reference>
<keyword evidence="2" id="KW-1185">Reference proteome</keyword>
<organism evidence="1 2">
    <name type="scientific">Eruca vesicaria subsp. sativa</name>
    <name type="common">Garden rocket</name>
    <name type="synonym">Eruca sativa</name>
    <dbReference type="NCBI Taxonomy" id="29727"/>
    <lineage>
        <taxon>Eukaryota</taxon>
        <taxon>Viridiplantae</taxon>
        <taxon>Streptophyta</taxon>
        <taxon>Embryophyta</taxon>
        <taxon>Tracheophyta</taxon>
        <taxon>Spermatophyta</taxon>
        <taxon>Magnoliopsida</taxon>
        <taxon>eudicotyledons</taxon>
        <taxon>Gunneridae</taxon>
        <taxon>Pentapetalae</taxon>
        <taxon>rosids</taxon>
        <taxon>malvids</taxon>
        <taxon>Brassicales</taxon>
        <taxon>Brassicaceae</taxon>
        <taxon>Brassiceae</taxon>
        <taxon>Eruca</taxon>
    </lineage>
</organism>
<dbReference type="Proteomes" id="UP001642260">
    <property type="component" value="Unassembled WGS sequence"/>
</dbReference>
<name>A0ABC8K5M4_ERUVS</name>
<dbReference type="EMBL" id="CAKOAT010164043">
    <property type="protein sequence ID" value="CAH8349918.1"/>
    <property type="molecule type" value="Genomic_DNA"/>
</dbReference>
<comment type="caution">
    <text evidence="1">The sequence shown here is derived from an EMBL/GenBank/DDBJ whole genome shotgun (WGS) entry which is preliminary data.</text>
</comment>
<protein>
    <recommendedName>
        <fullName evidence="3">Protein LAX PANICLE 2-like</fullName>
    </recommendedName>
</protein>